<name>A0A2W4CWF1_9HYPH</name>
<dbReference type="InterPro" id="IPR029471">
    <property type="entry name" value="HNH_5"/>
</dbReference>
<organism evidence="2 3">
    <name type="scientific">Rhizobium tubonense</name>
    <dbReference type="NCBI Taxonomy" id="484088"/>
    <lineage>
        <taxon>Bacteria</taxon>
        <taxon>Pseudomonadati</taxon>
        <taxon>Pseudomonadota</taxon>
        <taxon>Alphaproteobacteria</taxon>
        <taxon>Hyphomicrobiales</taxon>
        <taxon>Rhizobiaceae</taxon>
        <taxon>Rhizobium/Agrobacterium group</taxon>
        <taxon>Rhizobium</taxon>
    </lineage>
</organism>
<dbReference type="EMBL" id="PCDP01000012">
    <property type="protein sequence ID" value="PZM15781.1"/>
    <property type="molecule type" value="Genomic_DNA"/>
</dbReference>
<keyword evidence="3" id="KW-1185">Reference proteome</keyword>
<gene>
    <name evidence="2" type="ORF">CPY51_05805</name>
</gene>
<dbReference type="Proteomes" id="UP000248925">
    <property type="component" value="Unassembled WGS sequence"/>
</dbReference>
<sequence length="361" mass="40799">MNSMKKRFRFLWGSTILGQVIIGGVGHIDEAAVEPEPALRLSSDIEKSLRFYFEHYDMVRHHVLKPGEKIVISLDGERLCRFCGKGEPAVSFRNLAHAIPESLGNKALSTTYECDTCNKEFGEGIETHLGHWSKPMRYIARIKGKKRFPQLEESGGKGWKMEYDPKSGFQIKSYEDDPVATVNGEARQLGLTIRRKPYIPLAVLKAFWKMAVTLMPEDELENFKDVRRWIMTKTHESIGGPIQVFVGFHPGPMPPGFLGVALLMRRSADTRYPYAFIAIRYGNETFQVPVPSALNDAQGTSDPIPFFRFPDLVDPNVYGKSKFFQVDLSSIDPMSDPVNVTFQAETVDSTQHEPTSENRYG</sequence>
<dbReference type="Pfam" id="PF14279">
    <property type="entry name" value="HNH_5"/>
    <property type="match status" value="1"/>
</dbReference>
<reference evidence="2 3" key="1">
    <citation type="journal article" date="2018" name="Sci. Rep.">
        <title>Rhizobium tumorigenes sp. nov., a novel plant tumorigenic bacterium isolated from cane gall tumors on thornless blackberry.</title>
        <authorList>
            <person name="Kuzmanovi N."/>
            <person name="Smalla K."/>
            <person name="Gronow S."/>
            <person name="PuBawska J."/>
        </authorList>
    </citation>
    <scope>NUCLEOTIDE SEQUENCE [LARGE SCALE GENOMIC DNA]</scope>
    <source>
        <strain evidence="2 3">CCBAU 85046</strain>
    </source>
</reference>
<evidence type="ECO:0000259" key="1">
    <source>
        <dbReference type="Pfam" id="PF14279"/>
    </source>
</evidence>
<evidence type="ECO:0000313" key="3">
    <source>
        <dbReference type="Proteomes" id="UP000248925"/>
    </source>
</evidence>
<dbReference type="OrthoDB" id="255953at2"/>
<feature type="domain" description="HNH endonuclease 5" evidence="1">
    <location>
        <begin position="80"/>
        <end position="130"/>
    </location>
</feature>
<proteinExistence type="predicted"/>
<accession>A0A2W4CWF1</accession>
<protein>
    <recommendedName>
        <fullName evidence="1">HNH endonuclease 5 domain-containing protein</fullName>
    </recommendedName>
</protein>
<evidence type="ECO:0000313" key="2">
    <source>
        <dbReference type="EMBL" id="PZM15781.1"/>
    </source>
</evidence>
<dbReference type="AlphaFoldDB" id="A0A2W4CWF1"/>
<comment type="caution">
    <text evidence="2">The sequence shown here is derived from an EMBL/GenBank/DDBJ whole genome shotgun (WGS) entry which is preliminary data.</text>
</comment>